<comment type="cofactor">
    <cofactor evidence="13">
        <name>Mg(2+)</name>
        <dbReference type="ChEBI" id="CHEBI:18420"/>
    </cofactor>
    <text evidence="13">Binds 2 magnesium ions per tetramer.</text>
</comment>
<dbReference type="InterPro" id="IPR006195">
    <property type="entry name" value="aa-tRNA-synth_II"/>
</dbReference>
<dbReference type="SUPFAM" id="SSF46589">
    <property type="entry name" value="tRNA-binding arm"/>
    <property type="match status" value="1"/>
</dbReference>
<keyword evidence="11 13" id="KW-0030">Aminoacyl-tRNA synthetase</keyword>
<keyword evidence="7 13" id="KW-0547">Nucleotide-binding</keyword>
<dbReference type="Pfam" id="PF01409">
    <property type="entry name" value="tRNA-synt_2d"/>
    <property type="match status" value="1"/>
</dbReference>
<dbReference type="InterPro" id="IPR045864">
    <property type="entry name" value="aa-tRNA-synth_II/BPL/LPL"/>
</dbReference>
<dbReference type="HAMAP" id="MF_00281">
    <property type="entry name" value="Phe_tRNA_synth_alpha1"/>
    <property type="match status" value="1"/>
</dbReference>
<name>A0A936NHC5_9ACTN</name>
<dbReference type="EC" id="6.1.1.20" evidence="13"/>
<evidence type="ECO:0000256" key="5">
    <source>
        <dbReference type="ARBA" id="ARBA00022598"/>
    </source>
</evidence>
<evidence type="ECO:0000256" key="8">
    <source>
        <dbReference type="ARBA" id="ARBA00022840"/>
    </source>
</evidence>
<dbReference type="GO" id="GO:0000049">
    <property type="term" value="F:tRNA binding"/>
    <property type="evidence" value="ECO:0007669"/>
    <property type="project" value="InterPro"/>
</dbReference>
<dbReference type="AlphaFoldDB" id="A0A936NHC5"/>
<evidence type="ECO:0000256" key="7">
    <source>
        <dbReference type="ARBA" id="ARBA00022741"/>
    </source>
</evidence>
<evidence type="ECO:0000313" key="16">
    <source>
        <dbReference type="Proteomes" id="UP000727993"/>
    </source>
</evidence>
<keyword evidence="4 13" id="KW-0963">Cytoplasm</keyword>
<evidence type="ECO:0000256" key="2">
    <source>
        <dbReference type="ARBA" id="ARBA00010207"/>
    </source>
</evidence>
<evidence type="ECO:0000313" key="15">
    <source>
        <dbReference type="EMBL" id="MBK9298999.1"/>
    </source>
</evidence>
<evidence type="ECO:0000256" key="13">
    <source>
        <dbReference type="HAMAP-Rule" id="MF_00281"/>
    </source>
</evidence>
<accession>A0A936NHC5</accession>
<dbReference type="PANTHER" id="PTHR11538">
    <property type="entry name" value="PHENYLALANYL-TRNA SYNTHETASE"/>
    <property type="match status" value="1"/>
</dbReference>
<dbReference type="GO" id="GO:0004826">
    <property type="term" value="F:phenylalanine-tRNA ligase activity"/>
    <property type="evidence" value="ECO:0007669"/>
    <property type="project" value="UniProtKB-UniRule"/>
</dbReference>
<comment type="subcellular location">
    <subcellularLocation>
        <location evidence="1 13">Cytoplasm</location>
    </subcellularLocation>
</comment>
<dbReference type="GO" id="GO:0005737">
    <property type="term" value="C:cytoplasm"/>
    <property type="evidence" value="ECO:0007669"/>
    <property type="project" value="UniProtKB-SubCell"/>
</dbReference>
<keyword evidence="10 13" id="KW-0648">Protein biosynthesis</keyword>
<dbReference type="PROSITE" id="PS50862">
    <property type="entry name" value="AA_TRNA_LIGASE_II"/>
    <property type="match status" value="1"/>
</dbReference>
<evidence type="ECO:0000256" key="10">
    <source>
        <dbReference type="ARBA" id="ARBA00022917"/>
    </source>
</evidence>
<evidence type="ECO:0000256" key="1">
    <source>
        <dbReference type="ARBA" id="ARBA00004496"/>
    </source>
</evidence>
<comment type="subunit">
    <text evidence="3 13">Tetramer of two alpha and two beta subunits.</text>
</comment>
<reference evidence="15 16" key="1">
    <citation type="submission" date="2020-10" db="EMBL/GenBank/DDBJ databases">
        <title>Connecting structure to function with the recovery of over 1000 high-quality activated sludge metagenome-assembled genomes encoding full-length rRNA genes using long-read sequencing.</title>
        <authorList>
            <person name="Singleton C.M."/>
            <person name="Petriglieri F."/>
            <person name="Kristensen J.M."/>
            <person name="Kirkegaard R.H."/>
            <person name="Michaelsen T.Y."/>
            <person name="Andersen M.H."/>
            <person name="Karst S.M."/>
            <person name="Dueholm M.S."/>
            <person name="Nielsen P.H."/>
            <person name="Albertsen M."/>
        </authorList>
    </citation>
    <scope>NUCLEOTIDE SEQUENCE [LARGE SCALE GENOMIC DNA]</scope>
    <source>
        <strain evidence="15">Lyne_18-Q3-R50-59_MAXAC.006</strain>
    </source>
</reference>
<dbReference type="InterPro" id="IPR004529">
    <property type="entry name" value="Phe-tRNA-synth_IIc_asu"/>
</dbReference>
<dbReference type="Gene3D" id="3.30.930.10">
    <property type="entry name" value="Bira Bifunctional Protein, Domain 2"/>
    <property type="match status" value="1"/>
</dbReference>
<feature type="domain" description="Aminoacyl-transfer RNA synthetases class-II family profile" evidence="14">
    <location>
        <begin position="117"/>
        <end position="341"/>
    </location>
</feature>
<dbReference type="Pfam" id="PF02912">
    <property type="entry name" value="Phe_tRNA-synt_N"/>
    <property type="match status" value="1"/>
</dbReference>
<dbReference type="PANTHER" id="PTHR11538:SF41">
    <property type="entry name" value="PHENYLALANINE--TRNA LIGASE, MITOCHONDRIAL"/>
    <property type="match status" value="1"/>
</dbReference>
<comment type="caution">
    <text evidence="15">The sequence shown here is derived from an EMBL/GenBank/DDBJ whole genome shotgun (WGS) entry which is preliminary data.</text>
</comment>
<dbReference type="GO" id="GO:0000287">
    <property type="term" value="F:magnesium ion binding"/>
    <property type="evidence" value="ECO:0007669"/>
    <property type="project" value="UniProtKB-UniRule"/>
</dbReference>
<protein>
    <recommendedName>
        <fullName evidence="13">Phenylalanine--tRNA ligase alpha subunit</fullName>
        <ecNumber evidence="13">6.1.1.20</ecNumber>
    </recommendedName>
    <alternativeName>
        <fullName evidence="13">Phenylalanyl-tRNA synthetase alpha subunit</fullName>
        <shortName evidence="13">PheRS</shortName>
    </alternativeName>
</protein>
<dbReference type="Proteomes" id="UP000727993">
    <property type="component" value="Unassembled WGS sequence"/>
</dbReference>
<comment type="similarity">
    <text evidence="2 13">Belongs to the class-II aminoacyl-tRNA synthetase family. Phe-tRNA synthetase alpha subunit type 1 subfamily.</text>
</comment>
<organism evidence="15 16">
    <name type="scientific">Candidatus Neomicrothrix subdominans</name>
    <dbReference type="NCBI Taxonomy" id="2954438"/>
    <lineage>
        <taxon>Bacteria</taxon>
        <taxon>Bacillati</taxon>
        <taxon>Actinomycetota</taxon>
        <taxon>Acidimicrobiia</taxon>
        <taxon>Acidimicrobiales</taxon>
        <taxon>Microthrixaceae</taxon>
        <taxon>Candidatus Neomicrothrix</taxon>
    </lineage>
</organism>
<proteinExistence type="inferred from homology"/>
<gene>
    <name evidence="13 15" type="primary">pheS</name>
    <name evidence="15" type="ORF">IPN02_19670</name>
</gene>
<evidence type="ECO:0000256" key="4">
    <source>
        <dbReference type="ARBA" id="ARBA00022490"/>
    </source>
</evidence>
<dbReference type="SUPFAM" id="SSF55681">
    <property type="entry name" value="Class II aaRS and biotin synthetases"/>
    <property type="match status" value="1"/>
</dbReference>
<feature type="binding site" evidence="13">
    <location>
        <position position="268"/>
    </location>
    <ligand>
        <name>Mg(2+)</name>
        <dbReference type="ChEBI" id="CHEBI:18420"/>
        <note>shared with beta subunit</note>
    </ligand>
</feature>
<sequence>MTVEATQIAATRIAQAGVEAVDAVATLAELTALETTLLGKKSELSMARRSLGSLEPDQRREAGAAFNATREALGAAIGARRSELAAAEHRASMEAEALDLTRFVGPVDRGHVHPVTATRERLEDIFIGLGFEVAEGPDLETDWFNFGALNIPPHHPARGMHDTFHLDLGGPGDYVLRTHTSPVQIRHMRAVTAERGGPPIYAIMPGRVYRNERTDATHLAALHQLEGLVIDRDITLGHLAGTIDTFIKTYFGTEFETRFRPSYFPFTEPSAEVDMRTAGGDWLEIGGCGMVHPTVLRNGGIDPEIWSGFAFGFGIDRLAKMRHDVPDIREFVANDVRFLSQF</sequence>
<dbReference type="InterPro" id="IPR004188">
    <property type="entry name" value="Phe-tRNA_ligase_II_N"/>
</dbReference>
<keyword evidence="5 13" id="KW-0436">Ligase</keyword>
<dbReference type="GO" id="GO:0005524">
    <property type="term" value="F:ATP binding"/>
    <property type="evidence" value="ECO:0007669"/>
    <property type="project" value="UniProtKB-UniRule"/>
</dbReference>
<dbReference type="InterPro" id="IPR022911">
    <property type="entry name" value="Phe_tRNA_ligase_alpha1_bac"/>
</dbReference>
<dbReference type="InterPro" id="IPR002319">
    <property type="entry name" value="Phenylalanyl-tRNA_Synthase"/>
</dbReference>
<dbReference type="CDD" id="cd00496">
    <property type="entry name" value="PheRS_alpha_core"/>
    <property type="match status" value="1"/>
</dbReference>
<evidence type="ECO:0000256" key="9">
    <source>
        <dbReference type="ARBA" id="ARBA00022842"/>
    </source>
</evidence>
<evidence type="ECO:0000256" key="11">
    <source>
        <dbReference type="ARBA" id="ARBA00023146"/>
    </source>
</evidence>
<dbReference type="GO" id="GO:0006432">
    <property type="term" value="P:phenylalanyl-tRNA aminoacylation"/>
    <property type="evidence" value="ECO:0007669"/>
    <property type="project" value="UniProtKB-UniRule"/>
</dbReference>
<comment type="catalytic activity">
    <reaction evidence="12 13">
        <text>tRNA(Phe) + L-phenylalanine + ATP = L-phenylalanyl-tRNA(Phe) + AMP + diphosphate + H(+)</text>
        <dbReference type="Rhea" id="RHEA:19413"/>
        <dbReference type="Rhea" id="RHEA-COMP:9668"/>
        <dbReference type="Rhea" id="RHEA-COMP:9699"/>
        <dbReference type="ChEBI" id="CHEBI:15378"/>
        <dbReference type="ChEBI" id="CHEBI:30616"/>
        <dbReference type="ChEBI" id="CHEBI:33019"/>
        <dbReference type="ChEBI" id="CHEBI:58095"/>
        <dbReference type="ChEBI" id="CHEBI:78442"/>
        <dbReference type="ChEBI" id="CHEBI:78531"/>
        <dbReference type="ChEBI" id="CHEBI:456215"/>
        <dbReference type="EC" id="6.1.1.20"/>
    </reaction>
</comment>
<evidence type="ECO:0000259" key="14">
    <source>
        <dbReference type="PROSITE" id="PS50862"/>
    </source>
</evidence>
<keyword evidence="8 13" id="KW-0067">ATP-binding</keyword>
<evidence type="ECO:0000256" key="3">
    <source>
        <dbReference type="ARBA" id="ARBA00011209"/>
    </source>
</evidence>
<keyword evidence="9 13" id="KW-0460">Magnesium</keyword>
<keyword evidence="6 13" id="KW-0479">Metal-binding</keyword>
<dbReference type="EMBL" id="JADJZA010000011">
    <property type="protein sequence ID" value="MBK9298999.1"/>
    <property type="molecule type" value="Genomic_DNA"/>
</dbReference>
<evidence type="ECO:0000256" key="12">
    <source>
        <dbReference type="ARBA" id="ARBA00049255"/>
    </source>
</evidence>
<evidence type="ECO:0000256" key="6">
    <source>
        <dbReference type="ARBA" id="ARBA00022723"/>
    </source>
</evidence>
<dbReference type="NCBIfam" id="TIGR00468">
    <property type="entry name" value="pheS"/>
    <property type="match status" value="1"/>
</dbReference>
<dbReference type="InterPro" id="IPR010978">
    <property type="entry name" value="tRNA-bd_arm"/>
</dbReference>